<dbReference type="GO" id="GO:0008270">
    <property type="term" value="F:zinc ion binding"/>
    <property type="evidence" value="ECO:0007669"/>
    <property type="project" value="InterPro"/>
</dbReference>
<dbReference type="InterPro" id="IPR004527">
    <property type="entry name" value="Glu-tRNA-ligase_bac/mito"/>
</dbReference>
<dbReference type="InterPro" id="IPR020058">
    <property type="entry name" value="Glu/Gln-tRNA-synth_Ib_cat-dom"/>
</dbReference>
<dbReference type="Gene3D" id="1.10.10.350">
    <property type="match status" value="1"/>
</dbReference>
<dbReference type="InterPro" id="IPR014729">
    <property type="entry name" value="Rossmann-like_a/b/a_fold"/>
</dbReference>
<keyword evidence="9 10" id="KW-0030">Aminoacyl-tRNA synthetase</keyword>
<keyword evidence="7 10" id="KW-0067">ATP-binding</keyword>
<dbReference type="PANTHER" id="PTHR43311">
    <property type="entry name" value="GLUTAMATE--TRNA LIGASE"/>
    <property type="match status" value="1"/>
</dbReference>
<keyword evidence="8 10" id="KW-0648">Protein biosynthesis</keyword>
<evidence type="ECO:0000313" key="13">
    <source>
        <dbReference type="EMBL" id="MBZ0157364.1"/>
    </source>
</evidence>
<dbReference type="Pfam" id="PF00749">
    <property type="entry name" value="tRNA-synt_1c"/>
    <property type="match status" value="1"/>
</dbReference>
<comment type="function">
    <text evidence="10">Catalyzes the attachment of glutamate to tRNA(Glu) in a two-step reaction: glutamate is first activated by ATP to form Glu-AMP and then transferred to the acceptor end of tRNA(Glu).</text>
</comment>
<dbReference type="PRINTS" id="PR00987">
    <property type="entry name" value="TRNASYNTHGLU"/>
</dbReference>
<comment type="subunit">
    <text evidence="3 10">Monomer.</text>
</comment>
<dbReference type="CDD" id="cd00808">
    <property type="entry name" value="GluRS_core"/>
    <property type="match status" value="1"/>
</dbReference>
<dbReference type="InterPro" id="IPR020751">
    <property type="entry name" value="aa-tRNA-synth_I_codon-bd_sub2"/>
</dbReference>
<sequence length="468" mass="53319">MSDTVRVRFAPSPTGHLHIGGARTALFNWLLARKHQGTFILRIEDTDTSRSTEEYIDAIIEGMKWLKLDWDEGPHRQTSRFDIYRSYVEKLLEEGKAYYCYCTPEELEQRRQEALAQGRPPKYDSRCRFLTVPVPGRAAAVRFKMPREGETVFTDLIKGTIVFENNQLEDMIIMRSDGTPTYNFVVVVDDIDMKITHVIRGDDHVNNTPKQIHIYKAFGWEVPAFAHLPMILGADKTRLSKRHGATSVMAYKEMGYLPDALVNYLVRLGWAHGDQEVFTRDELIQYFSLENVGKSAAVFNPEKLLWLNGQYLIKAAPEELTELVLPFLVKEGVISEGQHLDMQWLARAVHTLQERARTLVELARSLRYYLMDYVEIDPKAAEKFLKPENKKILAELRDRLAGLEDFSAGEIEKVFVSLAEKHAIKLGTVAQPARVAMTGGTASPGMFELLEIVGKEKTVKRLTKAAEE</sequence>
<evidence type="ECO:0000256" key="7">
    <source>
        <dbReference type="ARBA" id="ARBA00022840"/>
    </source>
</evidence>
<reference evidence="13" key="2">
    <citation type="submission" date="2021-08" db="EMBL/GenBank/DDBJ databases">
        <authorList>
            <person name="Dalcin Martins P."/>
        </authorList>
    </citation>
    <scope>NUCLEOTIDE SEQUENCE</scope>
    <source>
        <strain evidence="13">MAG_39</strain>
    </source>
</reference>
<dbReference type="GO" id="GO:0000049">
    <property type="term" value="F:tRNA binding"/>
    <property type="evidence" value="ECO:0007669"/>
    <property type="project" value="InterPro"/>
</dbReference>
<gene>
    <name evidence="10 13" type="primary">gltX</name>
    <name evidence="13" type="ORF">K8I29_14295</name>
</gene>
<keyword evidence="4 10" id="KW-0963">Cytoplasm</keyword>
<reference evidence="13" key="1">
    <citation type="journal article" date="2021" name="bioRxiv">
        <title>Unraveling nitrogen, sulfur and carbon metabolic pathways and microbial community transcriptional responses to substrate deprivation and toxicity stresses in a bioreactor mimicking anoxic brackish coastal sediment conditions.</title>
        <authorList>
            <person name="Martins P.D."/>
            <person name="Echeveste M.J."/>
            <person name="Arshad A."/>
            <person name="Kurth J."/>
            <person name="Ouboter H."/>
            <person name="Jetten M.S.M."/>
            <person name="Welte C.U."/>
        </authorList>
    </citation>
    <scope>NUCLEOTIDE SEQUENCE</scope>
    <source>
        <strain evidence="13">MAG_39</strain>
    </source>
</reference>
<comment type="subcellular location">
    <subcellularLocation>
        <location evidence="1 10">Cytoplasm</location>
    </subcellularLocation>
</comment>
<dbReference type="InterPro" id="IPR045462">
    <property type="entry name" value="aa-tRNA-synth_I_cd-bd"/>
</dbReference>
<dbReference type="InterPro" id="IPR049940">
    <property type="entry name" value="GluQ/Sye"/>
</dbReference>
<comment type="similarity">
    <text evidence="2 10">Belongs to the class-I aminoacyl-tRNA synthetase family. Glutamate--tRNA ligase type 1 subfamily.</text>
</comment>
<comment type="catalytic activity">
    <reaction evidence="10">
        <text>tRNA(Glu) + L-glutamate + ATP = L-glutamyl-tRNA(Glu) + AMP + diphosphate</text>
        <dbReference type="Rhea" id="RHEA:23540"/>
        <dbReference type="Rhea" id="RHEA-COMP:9663"/>
        <dbReference type="Rhea" id="RHEA-COMP:9680"/>
        <dbReference type="ChEBI" id="CHEBI:29985"/>
        <dbReference type="ChEBI" id="CHEBI:30616"/>
        <dbReference type="ChEBI" id="CHEBI:33019"/>
        <dbReference type="ChEBI" id="CHEBI:78442"/>
        <dbReference type="ChEBI" id="CHEBI:78520"/>
        <dbReference type="ChEBI" id="CHEBI:456215"/>
        <dbReference type="EC" id="6.1.1.17"/>
    </reaction>
</comment>
<feature type="short sequence motif" description="'KMSKS' region" evidence="10">
    <location>
        <begin position="238"/>
        <end position="242"/>
    </location>
</feature>
<evidence type="ECO:0000256" key="5">
    <source>
        <dbReference type="ARBA" id="ARBA00022598"/>
    </source>
</evidence>
<dbReference type="PROSITE" id="PS00178">
    <property type="entry name" value="AA_TRNA_LIGASE_I"/>
    <property type="match status" value="1"/>
</dbReference>
<accession>A0A953JD21</accession>
<evidence type="ECO:0000256" key="10">
    <source>
        <dbReference type="HAMAP-Rule" id="MF_00022"/>
    </source>
</evidence>
<evidence type="ECO:0000256" key="8">
    <source>
        <dbReference type="ARBA" id="ARBA00022917"/>
    </source>
</evidence>
<dbReference type="PANTHER" id="PTHR43311:SF2">
    <property type="entry name" value="GLUTAMATE--TRNA LIGASE, MITOCHONDRIAL-RELATED"/>
    <property type="match status" value="1"/>
</dbReference>
<proteinExistence type="inferred from homology"/>
<protein>
    <recommendedName>
        <fullName evidence="10">Glutamate--tRNA ligase</fullName>
        <ecNumber evidence="10">6.1.1.17</ecNumber>
    </recommendedName>
    <alternativeName>
        <fullName evidence="10">Glutamyl-tRNA synthetase</fullName>
        <shortName evidence="10">GluRS</shortName>
    </alternativeName>
</protein>
<dbReference type="AlphaFoldDB" id="A0A953JD21"/>
<evidence type="ECO:0000256" key="3">
    <source>
        <dbReference type="ARBA" id="ARBA00011245"/>
    </source>
</evidence>
<evidence type="ECO:0000256" key="6">
    <source>
        <dbReference type="ARBA" id="ARBA00022741"/>
    </source>
</evidence>
<dbReference type="InterPro" id="IPR000924">
    <property type="entry name" value="Glu/Gln-tRNA-synth"/>
</dbReference>
<evidence type="ECO:0000259" key="12">
    <source>
        <dbReference type="Pfam" id="PF19269"/>
    </source>
</evidence>
<dbReference type="NCBIfam" id="TIGR00464">
    <property type="entry name" value="gltX_bact"/>
    <property type="match status" value="1"/>
</dbReference>
<keyword evidence="6 10" id="KW-0547">Nucleotide-binding</keyword>
<dbReference type="InterPro" id="IPR008925">
    <property type="entry name" value="aa_tRNA-synth_I_cd-bd_sf"/>
</dbReference>
<keyword evidence="5 10" id="KW-0436">Ligase</keyword>
<dbReference type="Proteomes" id="UP000705867">
    <property type="component" value="Unassembled WGS sequence"/>
</dbReference>
<dbReference type="FunFam" id="3.40.50.620:FF:000007">
    <property type="entry name" value="Glutamate--tRNA ligase"/>
    <property type="match status" value="1"/>
</dbReference>
<name>A0A953JD21_9BACT</name>
<comment type="caution">
    <text evidence="13">The sequence shown here is derived from an EMBL/GenBank/DDBJ whole genome shotgun (WGS) entry which is preliminary data.</text>
</comment>
<dbReference type="Gene3D" id="3.40.50.620">
    <property type="entry name" value="HUPs"/>
    <property type="match status" value="1"/>
</dbReference>
<evidence type="ECO:0000259" key="11">
    <source>
        <dbReference type="Pfam" id="PF00749"/>
    </source>
</evidence>
<evidence type="ECO:0000256" key="4">
    <source>
        <dbReference type="ARBA" id="ARBA00022490"/>
    </source>
</evidence>
<comment type="caution">
    <text evidence="10">Lacks conserved residue(s) required for the propagation of feature annotation.</text>
</comment>
<dbReference type="EMBL" id="JAIOIV010000112">
    <property type="protein sequence ID" value="MBZ0157364.1"/>
    <property type="molecule type" value="Genomic_DNA"/>
</dbReference>
<feature type="domain" description="Glutamyl/glutaminyl-tRNA synthetase class Ib catalytic" evidence="11">
    <location>
        <begin position="5"/>
        <end position="306"/>
    </location>
</feature>
<dbReference type="GO" id="GO:0005829">
    <property type="term" value="C:cytosol"/>
    <property type="evidence" value="ECO:0007669"/>
    <property type="project" value="TreeGrafter"/>
</dbReference>
<evidence type="ECO:0000256" key="1">
    <source>
        <dbReference type="ARBA" id="ARBA00004496"/>
    </source>
</evidence>
<dbReference type="InterPro" id="IPR033910">
    <property type="entry name" value="GluRS_core"/>
</dbReference>
<dbReference type="GO" id="GO:0004818">
    <property type="term" value="F:glutamate-tRNA ligase activity"/>
    <property type="evidence" value="ECO:0007669"/>
    <property type="project" value="UniProtKB-UniRule"/>
</dbReference>
<feature type="domain" description="Aminoacyl-tRNA synthetase class I anticodon-binding" evidence="12">
    <location>
        <begin position="319"/>
        <end position="465"/>
    </location>
</feature>
<evidence type="ECO:0000256" key="2">
    <source>
        <dbReference type="ARBA" id="ARBA00007894"/>
    </source>
</evidence>
<organism evidence="13 14">
    <name type="scientific">Candidatus Nitrobium versatile</name>
    <dbReference type="NCBI Taxonomy" id="2884831"/>
    <lineage>
        <taxon>Bacteria</taxon>
        <taxon>Pseudomonadati</taxon>
        <taxon>Nitrospirota</taxon>
        <taxon>Nitrospiria</taxon>
        <taxon>Nitrospirales</taxon>
        <taxon>Nitrospiraceae</taxon>
        <taxon>Candidatus Nitrobium</taxon>
    </lineage>
</organism>
<feature type="short sequence motif" description="'HIGH' region" evidence="10">
    <location>
        <begin position="11"/>
        <end position="21"/>
    </location>
</feature>
<dbReference type="Pfam" id="PF19269">
    <property type="entry name" value="Anticodon_2"/>
    <property type="match status" value="1"/>
</dbReference>
<evidence type="ECO:0000313" key="14">
    <source>
        <dbReference type="Proteomes" id="UP000705867"/>
    </source>
</evidence>
<dbReference type="GO" id="GO:0005524">
    <property type="term" value="F:ATP binding"/>
    <property type="evidence" value="ECO:0007669"/>
    <property type="project" value="UniProtKB-UniRule"/>
</dbReference>
<dbReference type="EC" id="6.1.1.17" evidence="10"/>
<dbReference type="SUPFAM" id="SSF52374">
    <property type="entry name" value="Nucleotidylyl transferase"/>
    <property type="match status" value="1"/>
</dbReference>
<dbReference type="InterPro" id="IPR001412">
    <property type="entry name" value="aa-tRNA-synth_I_CS"/>
</dbReference>
<evidence type="ECO:0000256" key="9">
    <source>
        <dbReference type="ARBA" id="ARBA00023146"/>
    </source>
</evidence>
<dbReference type="SUPFAM" id="SSF48163">
    <property type="entry name" value="An anticodon-binding domain of class I aminoacyl-tRNA synthetases"/>
    <property type="match status" value="1"/>
</dbReference>
<dbReference type="GO" id="GO:0006424">
    <property type="term" value="P:glutamyl-tRNA aminoacylation"/>
    <property type="evidence" value="ECO:0007669"/>
    <property type="project" value="UniProtKB-UniRule"/>
</dbReference>
<dbReference type="HAMAP" id="MF_00022">
    <property type="entry name" value="Glu_tRNA_synth_type1"/>
    <property type="match status" value="1"/>
</dbReference>
<feature type="binding site" evidence="10">
    <location>
        <position position="241"/>
    </location>
    <ligand>
        <name>ATP</name>
        <dbReference type="ChEBI" id="CHEBI:30616"/>
    </ligand>
</feature>